<organism evidence="12 13">
    <name type="scientific">Camelimonas lactis</name>
    <dbReference type="NCBI Taxonomy" id="659006"/>
    <lineage>
        <taxon>Bacteria</taxon>
        <taxon>Pseudomonadati</taxon>
        <taxon>Pseudomonadota</taxon>
        <taxon>Alphaproteobacteria</taxon>
        <taxon>Hyphomicrobiales</taxon>
        <taxon>Chelatococcaceae</taxon>
        <taxon>Camelimonas</taxon>
    </lineage>
</organism>
<evidence type="ECO:0000256" key="9">
    <source>
        <dbReference type="ARBA" id="ARBA00023014"/>
    </source>
</evidence>
<evidence type="ECO:0000256" key="3">
    <source>
        <dbReference type="ARBA" id="ARBA00006490"/>
    </source>
</evidence>
<keyword evidence="8" id="KW-0408">Iron</keyword>
<dbReference type="Gene3D" id="3.90.1150.10">
    <property type="entry name" value="Aspartate Aminotransferase, domain 1"/>
    <property type="match status" value="1"/>
</dbReference>
<comment type="cofactor">
    <cofactor evidence="1">
        <name>pyridoxal 5'-phosphate</name>
        <dbReference type="ChEBI" id="CHEBI:597326"/>
    </cofactor>
</comment>
<evidence type="ECO:0000256" key="4">
    <source>
        <dbReference type="ARBA" id="ARBA00013558"/>
    </source>
</evidence>
<dbReference type="EMBL" id="SLWL01000014">
    <property type="protein sequence ID" value="TCO10362.1"/>
    <property type="molecule type" value="Genomic_DNA"/>
</dbReference>
<comment type="caution">
    <text evidence="12">The sequence shown here is derived from an EMBL/GenBank/DDBJ whole genome shotgun (WGS) entry which is preliminary data.</text>
</comment>
<dbReference type="InterPro" id="IPR015421">
    <property type="entry name" value="PyrdxlP-dep_Trfase_major"/>
</dbReference>
<dbReference type="Pfam" id="PF00266">
    <property type="entry name" value="Aminotran_5"/>
    <property type="match status" value="1"/>
</dbReference>
<evidence type="ECO:0000256" key="6">
    <source>
        <dbReference type="ARBA" id="ARBA00022723"/>
    </source>
</evidence>
<evidence type="ECO:0000256" key="1">
    <source>
        <dbReference type="ARBA" id="ARBA00001933"/>
    </source>
</evidence>
<dbReference type="PANTHER" id="PTHR11601">
    <property type="entry name" value="CYSTEINE DESULFURYLASE FAMILY MEMBER"/>
    <property type="match status" value="1"/>
</dbReference>
<keyword evidence="6" id="KW-0479">Metal-binding</keyword>
<keyword evidence="9" id="KW-0411">Iron-sulfur</keyword>
<dbReference type="AlphaFoldDB" id="A0A4R2GM75"/>
<reference evidence="12 13" key="1">
    <citation type="submission" date="2019-03" db="EMBL/GenBank/DDBJ databases">
        <title>Genomic Encyclopedia of Type Strains, Phase IV (KMG-IV): sequencing the most valuable type-strain genomes for metagenomic binning, comparative biology and taxonomic classification.</title>
        <authorList>
            <person name="Goeker M."/>
        </authorList>
    </citation>
    <scope>NUCLEOTIDE SEQUENCE [LARGE SCALE GENOMIC DNA]</scope>
    <source>
        <strain evidence="12 13">DSM 22958</strain>
    </source>
</reference>
<evidence type="ECO:0000256" key="5">
    <source>
        <dbReference type="ARBA" id="ARBA00022679"/>
    </source>
</evidence>
<dbReference type="GO" id="GO:0031071">
    <property type="term" value="F:cysteine desulfurase activity"/>
    <property type="evidence" value="ECO:0007669"/>
    <property type="project" value="UniProtKB-EC"/>
</dbReference>
<dbReference type="Proteomes" id="UP000294881">
    <property type="component" value="Unassembled WGS sequence"/>
</dbReference>
<evidence type="ECO:0000256" key="8">
    <source>
        <dbReference type="ARBA" id="ARBA00023004"/>
    </source>
</evidence>
<comment type="catalytic activity">
    <reaction evidence="10">
        <text>(sulfur carrier)-H + L-cysteine = (sulfur carrier)-SH + L-alanine</text>
        <dbReference type="Rhea" id="RHEA:43892"/>
        <dbReference type="Rhea" id="RHEA-COMP:14737"/>
        <dbReference type="Rhea" id="RHEA-COMP:14739"/>
        <dbReference type="ChEBI" id="CHEBI:29917"/>
        <dbReference type="ChEBI" id="CHEBI:35235"/>
        <dbReference type="ChEBI" id="CHEBI:57972"/>
        <dbReference type="ChEBI" id="CHEBI:64428"/>
        <dbReference type="EC" id="2.8.1.7"/>
    </reaction>
</comment>
<dbReference type="RefSeq" id="WP_132009652.1">
    <property type="nucleotide sequence ID" value="NZ_JBHUNN010000002.1"/>
</dbReference>
<dbReference type="OrthoDB" id="9808002at2"/>
<evidence type="ECO:0000259" key="11">
    <source>
        <dbReference type="Pfam" id="PF00266"/>
    </source>
</evidence>
<dbReference type="PIRSF" id="PIRSF005572">
    <property type="entry name" value="NifS"/>
    <property type="match status" value="1"/>
</dbReference>
<comment type="function">
    <text evidence="2">Catalyzes the removal of elemental sulfur atoms from cysteine to produce alanine. Seems to participate in the biosynthesis of the nitrogenase metalloclusters by providing the inorganic sulfur required for the Fe-S core formation.</text>
</comment>
<dbReference type="InterPro" id="IPR000192">
    <property type="entry name" value="Aminotrans_V_dom"/>
</dbReference>
<dbReference type="GO" id="GO:0046872">
    <property type="term" value="F:metal ion binding"/>
    <property type="evidence" value="ECO:0007669"/>
    <property type="project" value="UniProtKB-KW"/>
</dbReference>
<dbReference type="PANTHER" id="PTHR11601:SF34">
    <property type="entry name" value="CYSTEINE DESULFURASE"/>
    <property type="match status" value="1"/>
</dbReference>
<dbReference type="InterPro" id="IPR015424">
    <property type="entry name" value="PyrdxlP-dep_Trfase"/>
</dbReference>
<keyword evidence="5" id="KW-0808">Transferase</keyword>
<evidence type="ECO:0000313" key="12">
    <source>
        <dbReference type="EMBL" id="TCO10362.1"/>
    </source>
</evidence>
<name>A0A4R2GM75_9HYPH</name>
<keyword evidence="7" id="KW-0663">Pyridoxal phosphate</keyword>
<keyword evidence="13" id="KW-1185">Reference proteome</keyword>
<comment type="similarity">
    <text evidence="3">Belongs to the class-V pyridoxal-phosphate-dependent aminotransferase family. NifS/IscS subfamily.</text>
</comment>
<evidence type="ECO:0000256" key="2">
    <source>
        <dbReference type="ARBA" id="ARBA00003120"/>
    </source>
</evidence>
<protein>
    <recommendedName>
        <fullName evidence="4">Cysteine desulfurase</fullName>
    </recommendedName>
</protein>
<evidence type="ECO:0000313" key="13">
    <source>
        <dbReference type="Proteomes" id="UP000294881"/>
    </source>
</evidence>
<accession>A0A4R2GM75</accession>
<dbReference type="Gene3D" id="1.10.260.50">
    <property type="match status" value="1"/>
</dbReference>
<proteinExistence type="inferred from homology"/>
<evidence type="ECO:0000256" key="7">
    <source>
        <dbReference type="ARBA" id="ARBA00022898"/>
    </source>
</evidence>
<sequence length="388" mass="39459">MSSARTYLDHNATSPARPAVREAMVHALCVAGNASSIHAEGRRARAAIEQARDEVAALVGAASQDIIFTSGGTEAANTLLAGGLSFHGAQPARLVVLATEHPCVLEGHGFAADRVSHAPVNGDGVIDLDWLRADLDANGPALLALQLVNSETGVIQPVAAAAELLHAGGGVLVCDAVQAAGKLPLDMAAHGADAMFISAHKIGGPQGVGAIALGGGFVTLDTRLLRGGGQERGARAGTENVAGISGFGVAARIAATELEHNVNHCRELQHLAERRLREIAPDVVIFGEGAARAPNVTAFAAPGFSAQTLLMQCDLRGIALSSGSACSSGKVRRSHVLEAMGVTKDIAGGAVRISTGWNSTEADIARFADVFAACVAGARERRGALAGA</sequence>
<dbReference type="GO" id="GO:0051536">
    <property type="term" value="F:iron-sulfur cluster binding"/>
    <property type="evidence" value="ECO:0007669"/>
    <property type="project" value="UniProtKB-KW"/>
</dbReference>
<feature type="domain" description="Aminotransferase class V" evidence="11">
    <location>
        <begin position="6"/>
        <end position="367"/>
    </location>
</feature>
<dbReference type="InterPro" id="IPR016454">
    <property type="entry name" value="Cysteine_dSase"/>
</dbReference>
<evidence type="ECO:0000256" key="10">
    <source>
        <dbReference type="ARBA" id="ARBA00050776"/>
    </source>
</evidence>
<dbReference type="InterPro" id="IPR015422">
    <property type="entry name" value="PyrdxlP-dep_Trfase_small"/>
</dbReference>
<dbReference type="SUPFAM" id="SSF53383">
    <property type="entry name" value="PLP-dependent transferases"/>
    <property type="match status" value="1"/>
</dbReference>
<dbReference type="Gene3D" id="3.40.640.10">
    <property type="entry name" value="Type I PLP-dependent aspartate aminotransferase-like (Major domain)"/>
    <property type="match status" value="1"/>
</dbReference>
<gene>
    <name evidence="12" type="ORF">EV666_11466</name>
</gene>